<dbReference type="EMBL" id="FOSW01000008">
    <property type="protein sequence ID" value="SFL25283.1"/>
    <property type="molecule type" value="Genomic_DNA"/>
</dbReference>
<gene>
    <name evidence="5" type="ORF">SAMN04488085_108162</name>
</gene>
<keyword evidence="2" id="KW-0479">Metal-binding</keyword>
<dbReference type="Gene3D" id="3.90.850.10">
    <property type="entry name" value="Fumarylacetoacetase-like, C-terminal domain"/>
    <property type="match status" value="1"/>
</dbReference>
<organism evidence="5 6">
    <name type="scientific">Geodermatophilus ruber</name>
    <dbReference type="NCBI Taxonomy" id="504800"/>
    <lineage>
        <taxon>Bacteria</taxon>
        <taxon>Bacillati</taxon>
        <taxon>Actinomycetota</taxon>
        <taxon>Actinomycetes</taxon>
        <taxon>Geodermatophilales</taxon>
        <taxon>Geodermatophilaceae</taxon>
        <taxon>Geodermatophilus</taxon>
    </lineage>
</organism>
<dbReference type="Proteomes" id="UP000199152">
    <property type="component" value="Unassembled WGS sequence"/>
</dbReference>
<evidence type="ECO:0000313" key="6">
    <source>
        <dbReference type="Proteomes" id="UP000199152"/>
    </source>
</evidence>
<proteinExistence type="inferred from homology"/>
<dbReference type="InterPro" id="IPR036663">
    <property type="entry name" value="Fumarylacetoacetase_C_sf"/>
</dbReference>
<dbReference type="GO" id="GO:0046872">
    <property type="term" value="F:metal ion binding"/>
    <property type="evidence" value="ECO:0007669"/>
    <property type="project" value="UniProtKB-KW"/>
</dbReference>
<sequence>MRLYNVAGRAFVAASDRLVDVAEASAGRFAADPQALYERWDEFRDWAAGLPADGAPSVDPTCLSAPVPQPRQVFAIGLNYVDHAGESGFAVPTEPVVFTKFVSSFTGPAGPIALPPGNVDWEVELVAVIGRTASAVPEDRAWSYVAGLTVAQDLSERASQLRGPAPQFSLAKSFPGFTPLGPAVVTLDEVADPDDLAIECRVSGETVQSGRTSDMVFPVPELIARLSRVVTLLPGDVILTGTPPGVGMGRTPARYLRPGDVLESRIEDVGEMRHHMVTVPPPAREPADDVRGGDEVAALG</sequence>
<dbReference type="STRING" id="504800.SAMN04488085_108162"/>
<evidence type="ECO:0000256" key="2">
    <source>
        <dbReference type="ARBA" id="ARBA00022723"/>
    </source>
</evidence>
<dbReference type="AlphaFoldDB" id="A0A1I4G6S1"/>
<feature type="domain" description="Fumarylacetoacetase-like C-terminal" evidence="4">
    <location>
        <begin position="73"/>
        <end position="276"/>
    </location>
</feature>
<dbReference type="FunFam" id="3.90.850.10:FF:000002">
    <property type="entry name" value="2-hydroxyhepta-2,4-diene-1,7-dioate isomerase"/>
    <property type="match status" value="1"/>
</dbReference>
<evidence type="ECO:0000313" key="5">
    <source>
        <dbReference type="EMBL" id="SFL25283.1"/>
    </source>
</evidence>
<accession>A0A1I4G6S1</accession>
<evidence type="ECO:0000256" key="1">
    <source>
        <dbReference type="ARBA" id="ARBA00010211"/>
    </source>
</evidence>
<protein>
    <submittedName>
        <fullName evidence="5">2-keto-4-pentenoate hydratase/2-oxohepta-3-ene-1,7-dioic acid hydratase (Catechol pathway)</fullName>
    </submittedName>
</protein>
<dbReference type="OrthoDB" id="9805307at2"/>
<dbReference type="InterPro" id="IPR011234">
    <property type="entry name" value="Fumarylacetoacetase-like_C"/>
</dbReference>
<dbReference type="RefSeq" id="WP_091325774.1">
    <property type="nucleotide sequence ID" value="NZ_FOSW01000008.1"/>
</dbReference>
<keyword evidence="6" id="KW-1185">Reference proteome</keyword>
<dbReference type="InterPro" id="IPR051121">
    <property type="entry name" value="FAH"/>
</dbReference>
<evidence type="ECO:0000256" key="3">
    <source>
        <dbReference type="SAM" id="MobiDB-lite"/>
    </source>
</evidence>
<feature type="compositionally biased region" description="Basic and acidic residues" evidence="3">
    <location>
        <begin position="285"/>
        <end position="294"/>
    </location>
</feature>
<name>A0A1I4G6S1_9ACTN</name>
<feature type="region of interest" description="Disordered" evidence="3">
    <location>
        <begin position="278"/>
        <end position="300"/>
    </location>
</feature>
<dbReference type="Pfam" id="PF01557">
    <property type="entry name" value="FAA_hydrolase"/>
    <property type="match status" value="1"/>
</dbReference>
<evidence type="ECO:0000259" key="4">
    <source>
        <dbReference type="Pfam" id="PF01557"/>
    </source>
</evidence>
<dbReference type="GO" id="GO:0016853">
    <property type="term" value="F:isomerase activity"/>
    <property type="evidence" value="ECO:0007669"/>
    <property type="project" value="UniProtKB-ARBA"/>
</dbReference>
<dbReference type="PANTHER" id="PTHR42796">
    <property type="entry name" value="FUMARYLACETOACETATE HYDROLASE DOMAIN-CONTAINING PROTEIN 2A-RELATED"/>
    <property type="match status" value="1"/>
</dbReference>
<dbReference type="SUPFAM" id="SSF56529">
    <property type="entry name" value="FAH"/>
    <property type="match status" value="1"/>
</dbReference>
<dbReference type="GO" id="GO:0019752">
    <property type="term" value="P:carboxylic acid metabolic process"/>
    <property type="evidence" value="ECO:0007669"/>
    <property type="project" value="UniProtKB-ARBA"/>
</dbReference>
<comment type="similarity">
    <text evidence="1">Belongs to the FAH family.</text>
</comment>
<dbReference type="InParanoid" id="A0A1I4G6S1"/>
<reference evidence="6" key="1">
    <citation type="submission" date="2016-10" db="EMBL/GenBank/DDBJ databases">
        <authorList>
            <person name="Varghese N."/>
            <person name="Submissions S."/>
        </authorList>
    </citation>
    <scope>NUCLEOTIDE SEQUENCE [LARGE SCALE GENOMIC DNA]</scope>
    <source>
        <strain evidence="6">DSM 45317</strain>
    </source>
</reference>
<dbReference type="PANTHER" id="PTHR42796:SF4">
    <property type="entry name" value="FUMARYLACETOACETATE HYDROLASE DOMAIN-CONTAINING PROTEIN 2A"/>
    <property type="match status" value="1"/>
</dbReference>